<keyword evidence="2" id="KW-1185">Reference proteome</keyword>
<dbReference type="EMBL" id="BGPR01009947">
    <property type="protein sequence ID" value="GBN43274.1"/>
    <property type="molecule type" value="Genomic_DNA"/>
</dbReference>
<gene>
    <name evidence="1" type="ORF">AVEN_5236_1</name>
</gene>
<organism evidence="1 2">
    <name type="scientific">Araneus ventricosus</name>
    <name type="common">Orbweaver spider</name>
    <name type="synonym">Epeira ventricosa</name>
    <dbReference type="NCBI Taxonomy" id="182803"/>
    <lineage>
        <taxon>Eukaryota</taxon>
        <taxon>Metazoa</taxon>
        <taxon>Ecdysozoa</taxon>
        <taxon>Arthropoda</taxon>
        <taxon>Chelicerata</taxon>
        <taxon>Arachnida</taxon>
        <taxon>Araneae</taxon>
        <taxon>Araneomorphae</taxon>
        <taxon>Entelegynae</taxon>
        <taxon>Araneoidea</taxon>
        <taxon>Araneidae</taxon>
        <taxon>Araneus</taxon>
    </lineage>
</organism>
<dbReference type="AlphaFoldDB" id="A0A4Y2NW72"/>
<reference evidence="1 2" key="1">
    <citation type="journal article" date="2019" name="Sci. Rep.">
        <title>Orb-weaving spider Araneus ventricosus genome elucidates the spidroin gene catalogue.</title>
        <authorList>
            <person name="Kono N."/>
            <person name="Nakamura H."/>
            <person name="Ohtoshi R."/>
            <person name="Moran D.A.P."/>
            <person name="Shinohara A."/>
            <person name="Yoshida Y."/>
            <person name="Fujiwara M."/>
            <person name="Mori M."/>
            <person name="Tomita M."/>
            <person name="Arakawa K."/>
        </authorList>
    </citation>
    <scope>NUCLEOTIDE SEQUENCE [LARGE SCALE GENOMIC DNA]</scope>
</reference>
<comment type="caution">
    <text evidence="1">The sequence shown here is derived from an EMBL/GenBank/DDBJ whole genome shotgun (WGS) entry which is preliminary data.</text>
</comment>
<dbReference type="Proteomes" id="UP000499080">
    <property type="component" value="Unassembled WGS sequence"/>
</dbReference>
<sequence length="122" mass="13699">MIINILEEGNNETGDLTISKAHTVKTVKYGRHESQKQELCSLLSGFPGLQILNLIWIHERSIIYVSLAPMAVGLLAFCRQRSKVLLLARRKSLEKGCRLGCLPRHLMKSIPKHSLCCFKAGE</sequence>
<proteinExistence type="predicted"/>
<evidence type="ECO:0000313" key="1">
    <source>
        <dbReference type="EMBL" id="GBN43274.1"/>
    </source>
</evidence>
<name>A0A4Y2NW72_ARAVE</name>
<protein>
    <submittedName>
        <fullName evidence="1">Uncharacterized protein</fullName>
    </submittedName>
</protein>
<evidence type="ECO:0000313" key="2">
    <source>
        <dbReference type="Proteomes" id="UP000499080"/>
    </source>
</evidence>
<accession>A0A4Y2NW72</accession>